<evidence type="ECO:0000313" key="9">
    <source>
        <dbReference type="Proteomes" id="UP000620025"/>
    </source>
</evidence>
<keyword evidence="6" id="KW-0833">Ubl conjugation pathway</keyword>
<accession>A0ABR9BYD0</accession>
<dbReference type="Proteomes" id="UP000620025">
    <property type="component" value="Unassembled WGS sequence"/>
</dbReference>
<keyword evidence="6" id="KW-0964">Secreted</keyword>
<keyword evidence="4" id="KW-0677">Repeat</keyword>
<keyword evidence="6" id="KW-0808">Transferase</keyword>
<comment type="catalytic activity">
    <reaction evidence="1">
        <text>S-ubiquitinyl-[E2 ubiquitin-conjugating enzyme]-L-cysteine + [acceptor protein]-L-lysine = [E2 ubiquitin-conjugating enzyme]-L-cysteine + N(6)-ubiquitinyl-[acceptor protein]-L-lysine.</text>
        <dbReference type="EC" id="2.3.2.27"/>
    </reaction>
</comment>
<dbReference type="Pfam" id="PF14496">
    <property type="entry name" value="NEL"/>
    <property type="match status" value="1"/>
</dbReference>
<dbReference type="PANTHER" id="PTHR48051:SF1">
    <property type="entry name" value="RAS SUPPRESSOR PROTEIN 1"/>
    <property type="match status" value="1"/>
</dbReference>
<keyword evidence="6" id="KW-0832">Ubl conjugation</keyword>
<dbReference type="Pfam" id="PF13855">
    <property type="entry name" value="LRR_8"/>
    <property type="match status" value="1"/>
</dbReference>
<evidence type="ECO:0000313" key="8">
    <source>
        <dbReference type="EMBL" id="MBD8769856.1"/>
    </source>
</evidence>
<name>A0ABR9BYD0_9PSED</name>
<dbReference type="InterPro" id="IPR001611">
    <property type="entry name" value="Leu-rich_rpt"/>
</dbReference>
<dbReference type="PROSITE" id="PS52053">
    <property type="entry name" value="NEL"/>
    <property type="match status" value="1"/>
</dbReference>
<dbReference type="InterPro" id="IPR032675">
    <property type="entry name" value="LRR_dom_sf"/>
</dbReference>
<reference evidence="8 9" key="1">
    <citation type="journal article" date="2020" name="FEMS Microbiol. Ecol.">
        <title>Temporal dynamics of bacterial communities during seed development and maturation.</title>
        <authorList>
            <person name="Chesneau G."/>
            <person name="Torres-Cortes G."/>
            <person name="Briand M."/>
            <person name="Darrasse A."/>
            <person name="Preveaux A."/>
            <person name="Marais C."/>
            <person name="Jacques M.A."/>
            <person name="Shade A."/>
            <person name="Barret M."/>
        </authorList>
    </citation>
    <scope>NUCLEOTIDE SEQUENCE [LARGE SCALE GENOMIC DNA]</scope>
    <source>
        <strain evidence="8 9">CFBP13599</strain>
    </source>
</reference>
<proteinExistence type="inferred from homology"/>
<keyword evidence="3" id="KW-0433">Leucine-rich repeat</keyword>
<dbReference type="SUPFAM" id="SSF52058">
    <property type="entry name" value="L domain-like"/>
    <property type="match status" value="1"/>
</dbReference>
<dbReference type="EMBL" id="JACYWZ010000003">
    <property type="protein sequence ID" value="MBD8769856.1"/>
    <property type="molecule type" value="Genomic_DNA"/>
</dbReference>
<evidence type="ECO:0000256" key="6">
    <source>
        <dbReference type="PROSITE-ProRule" id="PRU01398"/>
    </source>
</evidence>
<dbReference type="RefSeq" id="WP_192067306.1">
    <property type="nucleotide sequence ID" value="NZ_JACYWY010000001.1"/>
</dbReference>
<keyword evidence="6" id="KW-1035">Host cytoplasm</keyword>
<gene>
    <name evidence="8" type="ORF">IFT38_09905</name>
</gene>
<evidence type="ECO:0000256" key="4">
    <source>
        <dbReference type="ARBA" id="ARBA00022737"/>
    </source>
</evidence>
<dbReference type="SMART" id="SM00369">
    <property type="entry name" value="LRR_TYP"/>
    <property type="match status" value="4"/>
</dbReference>
<keyword evidence="9" id="KW-1185">Reference proteome</keyword>
<dbReference type="EC" id="2.3.2.27" evidence="2"/>
<evidence type="ECO:0000256" key="3">
    <source>
        <dbReference type="ARBA" id="ARBA00022614"/>
    </source>
</evidence>
<dbReference type="Gene3D" id="1.20.58.360">
    <property type="entry name" value="Shigella T3SS effector IpaH defines"/>
    <property type="match status" value="1"/>
</dbReference>
<feature type="active site" description="Glycyl thioester intermediate" evidence="6">
    <location>
        <position position="1242"/>
    </location>
</feature>
<evidence type="ECO:0000256" key="1">
    <source>
        <dbReference type="ARBA" id="ARBA00000900"/>
    </source>
</evidence>
<dbReference type="InterPro" id="IPR003591">
    <property type="entry name" value="Leu-rich_rpt_typical-subtyp"/>
</dbReference>
<evidence type="ECO:0000256" key="2">
    <source>
        <dbReference type="ARBA" id="ARBA00012483"/>
    </source>
</evidence>
<organism evidence="8 9">
    <name type="scientific">Pseudomonas coleopterorum</name>
    <dbReference type="NCBI Taxonomy" id="1605838"/>
    <lineage>
        <taxon>Bacteria</taxon>
        <taxon>Pseudomonadati</taxon>
        <taxon>Pseudomonadota</taxon>
        <taxon>Gammaproteobacteria</taxon>
        <taxon>Pseudomonadales</taxon>
        <taxon>Pseudomonadaceae</taxon>
        <taxon>Pseudomonas</taxon>
    </lineage>
</organism>
<dbReference type="PANTHER" id="PTHR48051">
    <property type="match status" value="1"/>
</dbReference>
<sequence>MTPQIPSPSLGTVPANHDLVARLLPAWLTRASVQGRAEYQQALTFSHASQARVRSLMNTVKPPATFAAERLAPALRSRFNQDVDLNDTQWVRFEYSYGIDRRVTSVRRQTLLEVAMANFGPEESEPGAYDSDTLLVPARALKLEVGPRLAWRLDRTQVLSITPEQFARACREIDLGQAYQEHVQQVLHTDESNAGSARERLEASFRSDLKAQMARSLLRGDITAQCEQVLQQLLRGPSSDVSWNGTPVVVSGVRALVTWFKSGTVLSGMFVVQASASADAACVVYLPGDPDSPLKQYTSVQAFADALREKLRRPGYADYFARFISEAERHGFFERLNDTLRPEAFSLWTPKGRVDDPNADIGVRLEPRVGGVVERLYEDALGMLVANARTFVVPTAEVDRAAREARLLKYLEWGTTLLNASAFFVPGIGVLMAAVGTAQLLGEVFVGIDDWEHGQTQEALDHLFSVAENAALIAATSAAEITLARSPFVEGMLPVVDRHGATRLCNLKLTDFASPEPLPVHLQPDPAGQYRQGADRYIKLDGIAYRQSEDVELGRWYLEHPDPQRGLRVALEHNGEGAWRAAHEDPTKWNVEQAMSRLGPVFEGFTPGTLQRIRQVTGISAAQIRQIHVQGLPLPATLRLVAADVRAAQGMKSQPHEWPAEHAAAALRRDFPRLPWELGEALYRQANAQERLQLTQRQRVPLRLALKAHEGIREANLNRAIGGLVWPSMANPATARLRQGLLDLLPERERAAATAQRIIQLALADRERAARLIGQRRIHAFNGPERLDDGRIGYRLSGRGRPAQAPAVPHMAADLEQARHEAEGARLEAALNQWALQPATVADENGNPVPVDPAHRTLAAQRLRDAWHRQAPLAEGLAGDPPQYFLDLSELRVGALPALTVDFSHVSYITLEGAGLESLPTGFLLNFPTLTVLDLQGNLLSEIPAEVAALPYLESLTLENNRLRASPTMFDALRGLDRLQALVLRNNPMRLPAPAVQALSDLTSLRYLVLSGTDTVAMAEHLPTLARLTQLENLWLSDNNLRLTPAAMQALCSLPLLDYLDLSGNPLGEHLDLAGLPVIGALNLRACGLTQWPRGLTQLMSREPLTLRRVALDNNAIVEVPSLSELAFFQEEPQVATPLIISYAGLSELSVRRLQAVGVSFKYLDILAAAASPERLQRLRDLRAHPGSTRFIQLLDRLGETADQALVPDNLASRAWAVIDAAAQSPVLRDELFLLAQRPDACGDQVIALFNDLEAQLLFARANDATLDGPQRATELLATSRSLFRLNQVESLARAEAQRRVQARQIEPDEFEEVEVLLAYRIGLAQRLELPNQPHGMLFANIEPVTAQQLDAAAQQVHQAETREALLEWHMVQDYWLGYLRRAFAERLSQTLAPFVARQQALEAAPYDDGYDERLVALQVERHAAEASLLRALTEHAMDG</sequence>
<dbReference type="Gene3D" id="3.80.10.10">
    <property type="entry name" value="Ribonuclease Inhibitor"/>
    <property type="match status" value="2"/>
</dbReference>
<comment type="caution">
    <text evidence="8">The sequence shown here is derived from an EMBL/GenBank/DDBJ whole genome shotgun (WGS) entry which is preliminary data.</text>
</comment>
<evidence type="ECO:0000259" key="7">
    <source>
        <dbReference type="PROSITE" id="PS52053"/>
    </source>
</evidence>
<feature type="domain" description="NEL" evidence="7">
    <location>
        <begin position="1155"/>
        <end position="1440"/>
    </location>
</feature>
<comment type="PTM">
    <text evidence="6">Ubiquitinated in the presence of host E1 ubiquitin-activating enzyme, E2 ubiquitin-conjugating enzyme and ubiquitin.</text>
</comment>
<comment type="similarity">
    <text evidence="6">Belongs to the LRR-containing bacterial E3 ligase family.</text>
</comment>
<dbReference type="InterPro" id="IPR029487">
    <property type="entry name" value="NEL_dom"/>
</dbReference>
<keyword evidence="5" id="KW-0843">Virulence</keyword>
<dbReference type="Pfam" id="PF20178">
    <property type="entry name" value="ToxA_N"/>
    <property type="match status" value="1"/>
</dbReference>
<dbReference type="PROSITE" id="PS51450">
    <property type="entry name" value="LRR"/>
    <property type="match status" value="1"/>
</dbReference>
<protein>
    <recommendedName>
        <fullName evidence="2">RING-type E3 ubiquitin transferase</fullName>
        <ecNumber evidence="2">2.3.2.27</ecNumber>
    </recommendedName>
</protein>
<dbReference type="InterPro" id="IPR046673">
    <property type="entry name" value="ToxA_N"/>
</dbReference>
<dbReference type="InterPro" id="IPR050216">
    <property type="entry name" value="LRR_domain-containing"/>
</dbReference>
<evidence type="ECO:0000256" key="5">
    <source>
        <dbReference type="ARBA" id="ARBA00023026"/>
    </source>
</evidence>